<dbReference type="InterPro" id="IPR042799">
    <property type="entry name" value="TLNRD1"/>
</dbReference>
<reference evidence="1 2" key="1">
    <citation type="journal article" date="2023" name="BMC Biol.">
        <title>The compact genome of the sponge Oopsacas minuta (Hexactinellida) is lacking key metazoan core genes.</title>
        <authorList>
            <person name="Santini S."/>
            <person name="Schenkelaars Q."/>
            <person name="Jourda C."/>
            <person name="Duchesne M."/>
            <person name="Belahbib H."/>
            <person name="Rocher C."/>
            <person name="Selva M."/>
            <person name="Riesgo A."/>
            <person name="Vervoort M."/>
            <person name="Leys S.P."/>
            <person name="Kodjabachian L."/>
            <person name="Le Bivic A."/>
            <person name="Borchiellini C."/>
            <person name="Claverie J.M."/>
            <person name="Renard E."/>
        </authorList>
    </citation>
    <scope>NUCLEOTIDE SEQUENCE [LARGE SCALE GENOMIC DNA]</scope>
    <source>
        <strain evidence="1">SPO-2</strain>
    </source>
</reference>
<proteinExistence type="predicted"/>
<dbReference type="AlphaFoldDB" id="A0AAV7JS80"/>
<keyword evidence="2" id="KW-1185">Reference proteome</keyword>
<evidence type="ECO:0000313" key="2">
    <source>
        <dbReference type="Proteomes" id="UP001165289"/>
    </source>
</evidence>
<dbReference type="Gene3D" id="1.20.120.230">
    <property type="entry name" value="Alpha-catenin/vinculin-like"/>
    <property type="match status" value="1"/>
</dbReference>
<protein>
    <submittedName>
        <fullName evidence="1">Mesoderm development candidate 1-like</fullName>
    </submittedName>
</protein>
<dbReference type="EMBL" id="JAKMXF010000302">
    <property type="protein sequence ID" value="KAI6651660.1"/>
    <property type="molecule type" value="Genomic_DNA"/>
</dbReference>
<evidence type="ECO:0000313" key="1">
    <source>
        <dbReference type="EMBL" id="KAI6651660.1"/>
    </source>
</evidence>
<dbReference type="GO" id="GO:0003779">
    <property type="term" value="F:actin binding"/>
    <property type="evidence" value="ECO:0007669"/>
    <property type="project" value="InterPro"/>
</dbReference>
<name>A0AAV7JS80_9METZ</name>
<dbReference type="Gene3D" id="1.20.1420.10">
    <property type="entry name" value="Talin, central domain"/>
    <property type="match status" value="1"/>
</dbReference>
<dbReference type="PANTHER" id="PTHR47133">
    <property type="entry name" value="TALIN ROD DOMAIN-CONTAINING PROTEIN 1"/>
    <property type="match status" value="1"/>
</dbReference>
<comment type="caution">
    <text evidence="1">The sequence shown here is derived from an EMBL/GenBank/DDBJ whole genome shotgun (WGS) entry which is preliminary data.</text>
</comment>
<organism evidence="1 2">
    <name type="scientific">Oopsacas minuta</name>
    <dbReference type="NCBI Taxonomy" id="111878"/>
    <lineage>
        <taxon>Eukaryota</taxon>
        <taxon>Metazoa</taxon>
        <taxon>Porifera</taxon>
        <taxon>Hexactinellida</taxon>
        <taxon>Hexasterophora</taxon>
        <taxon>Lyssacinosida</taxon>
        <taxon>Leucopsacidae</taxon>
        <taxon>Oopsacas</taxon>
    </lineage>
</organism>
<sequence>MSIYEESALEIQLTAELLLLRGGKRAELLGPVASVFSSLSRCLDSAIANSKTLLISIQSVLDFLRSSHVSGSYNKREQARIVDLLTSSAIYLIEHSAHAAYHVGVRSSGSKRAVMGVIDLYRISKARYLVNRCIRQLTEGETSEDGVGILATGISRCVAENVCVFVRTCSRAAEHELVPSNKREQLGLLAQSIQACSASFLTSLKSLCSEKDGHICILFSRPLLAALDTCIDYLVEAGDVLLGQPAQLSAEGQNIQLKILGIAMSVVSGCAKFLSTAAKLESKEVKDNRWHQLLKCQIAVTDSSNMLTSLLQDQAPSPAKNIQHKSQNSQIKALY</sequence>
<accession>A0AAV7JS80</accession>
<dbReference type="Proteomes" id="UP001165289">
    <property type="component" value="Unassembled WGS sequence"/>
</dbReference>
<gene>
    <name evidence="1" type="ORF">LOD99_4908</name>
</gene>
<dbReference type="PANTHER" id="PTHR47133:SF1">
    <property type="entry name" value="TALIN ROD DOMAIN-CONTAINING PROTEIN 1"/>
    <property type="match status" value="1"/>
</dbReference>